<reference evidence="1 2" key="1">
    <citation type="submission" date="2013-09" db="EMBL/GenBank/DDBJ databases">
        <title>High correlation between genotypes and phenotypes of environmental bacteria Comamonas testosteroni strains.</title>
        <authorList>
            <person name="Liu L."/>
            <person name="Zhu W."/>
            <person name="Xia X."/>
            <person name="Xu B."/>
            <person name="Luo M."/>
            <person name="Wang G."/>
        </authorList>
    </citation>
    <scope>NUCLEOTIDE SEQUENCE [LARGE SCALE GENOMIC DNA]</scope>
    <source>
        <strain evidence="1 2">JL14</strain>
    </source>
</reference>
<name>A0A0E3BYD9_9BURK</name>
<comment type="caution">
    <text evidence="1">The sequence shown here is derived from an EMBL/GenBank/DDBJ whole genome shotgun (WGS) entry which is preliminary data.</text>
</comment>
<accession>A0A0E3BYD9</accession>
<dbReference type="EMBL" id="AWTN01000106">
    <property type="protein sequence ID" value="KGG87656.1"/>
    <property type="molecule type" value="Genomic_DNA"/>
</dbReference>
<protein>
    <submittedName>
        <fullName evidence="1">Uncharacterized protein</fullName>
    </submittedName>
</protein>
<gene>
    <name evidence="1" type="ORF">P245_19585</name>
</gene>
<evidence type="ECO:0000313" key="2">
    <source>
        <dbReference type="Proteomes" id="UP000029567"/>
    </source>
</evidence>
<dbReference type="AlphaFoldDB" id="A0A0E3BYD9"/>
<sequence length="65" mass="6897">MAGAFCLTWQTDVTDCSGFCGFEGTDAGEIAFSAPKKYKAGITWNMLIPKKEGTFSAGQRGALRG</sequence>
<organism evidence="1 2">
    <name type="scientific">Comamonas thiooxydans</name>
    <dbReference type="NCBI Taxonomy" id="363952"/>
    <lineage>
        <taxon>Bacteria</taxon>
        <taxon>Pseudomonadati</taxon>
        <taxon>Pseudomonadota</taxon>
        <taxon>Betaproteobacteria</taxon>
        <taxon>Burkholderiales</taxon>
        <taxon>Comamonadaceae</taxon>
        <taxon>Comamonas</taxon>
    </lineage>
</organism>
<proteinExistence type="predicted"/>
<dbReference type="Proteomes" id="UP000029567">
    <property type="component" value="Unassembled WGS sequence"/>
</dbReference>
<evidence type="ECO:0000313" key="1">
    <source>
        <dbReference type="EMBL" id="KGG87656.1"/>
    </source>
</evidence>